<keyword evidence="10" id="KW-0675">Receptor</keyword>
<evidence type="ECO:0000259" key="14">
    <source>
        <dbReference type="Pfam" id="PF08263"/>
    </source>
</evidence>
<dbReference type="Gene3D" id="3.80.10.10">
    <property type="entry name" value="Ribonuclease Inhibitor"/>
    <property type="match status" value="5"/>
</dbReference>
<evidence type="ECO:0000256" key="12">
    <source>
        <dbReference type="SAM" id="Phobius"/>
    </source>
</evidence>
<keyword evidence="11" id="KW-0325">Glycoprotein</keyword>
<evidence type="ECO:0000256" key="13">
    <source>
        <dbReference type="SAM" id="SignalP"/>
    </source>
</evidence>
<protein>
    <recommendedName>
        <fullName evidence="14">Leucine-rich repeat-containing N-terminal plant-type domain-containing protein</fullName>
    </recommendedName>
</protein>
<dbReference type="PROSITE" id="PS51450">
    <property type="entry name" value="LRR"/>
    <property type="match status" value="2"/>
</dbReference>
<dbReference type="PANTHER" id="PTHR48061">
    <property type="entry name" value="LEUCINE-RICH REPEAT RECEPTOR PROTEIN KINASE EMS1-LIKE-RELATED"/>
    <property type="match status" value="1"/>
</dbReference>
<feature type="signal peptide" evidence="13">
    <location>
        <begin position="1"/>
        <end position="18"/>
    </location>
</feature>
<dbReference type="Pfam" id="PF00560">
    <property type="entry name" value="LRR_1"/>
    <property type="match status" value="3"/>
</dbReference>
<evidence type="ECO:0000256" key="11">
    <source>
        <dbReference type="ARBA" id="ARBA00023180"/>
    </source>
</evidence>
<dbReference type="Pfam" id="PF08263">
    <property type="entry name" value="LRRNT_2"/>
    <property type="match status" value="1"/>
</dbReference>
<evidence type="ECO:0000256" key="9">
    <source>
        <dbReference type="ARBA" id="ARBA00023136"/>
    </source>
</evidence>
<keyword evidence="7" id="KW-0677">Repeat</keyword>
<gene>
    <name evidence="15" type="ORF">TSUD_255520</name>
</gene>
<evidence type="ECO:0000256" key="1">
    <source>
        <dbReference type="ARBA" id="ARBA00004251"/>
    </source>
</evidence>
<dbReference type="Pfam" id="PF13516">
    <property type="entry name" value="LRR_6"/>
    <property type="match status" value="1"/>
</dbReference>
<dbReference type="OrthoDB" id="1428163at2759"/>
<keyword evidence="16" id="KW-1185">Reference proteome</keyword>
<dbReference type="GO" id="GO:0005886">
    <property type="term" value="C:plasma membrane"/>
    <property type="evidence" value="ECO:0007669"/>
    <property type="project" value="UniProtKB-SubCell"/>
</dbReference>
<comment type="similarity">
    <text evidence="2">Belongs to the RLP family.</text>
</comment>
<dbReference type="Pfam" id="PF13855">
    <property type="entry name" value="LRR_8"/>
    <property type="match status" value="5"/>
</dbReference>
<comment type="subcellular location">
    <subcellularLocation>
        <location evidence="1">Cell membrane</location>
        <topology evidence="1">Single-pass type I membrane protein</topology>
    </subcellularLocation>
</comment>
<dbReference type="FunFam" id="3.80.10.10:FF:000095">
    <property type="entry name" value="LRR receptor-like serine/threonine-protein kinase GSO1"/>
    <property type="match status" value="1"/>
</dbReference>
<dbReference type="SUPFAM" id="SSF52058">
    <property type="entry name" value="L domain-like"/>
    <property type="match status" value="3"/>
</dbReference>
<organism evidence="15 16">
    <name type="scientific">Trifolium subterraneum</name>
    <name type="common">Subterranean clover</name>
    <dbReference type="NCBI Taxonomy" id="3900"/>
    <lineage>
        <taxon>Eukaryota</taxon>
        <taxon>Viridiplantae</taxon>
        <taxon>Streptophyta</taxon>
        <taxon>Embryophyta</taxon>
        <taxon>Tracheophyta</taxon>
        <taxon>Spermatophyta</taxon>
        <taxon>Magnoliopsida</taxon>
        <taxon>eudicotyledons</taxon>
        <taxon>Gunneridae</taxon>
        <taxon>Pentapetalae</taxon>
        <taxon>rosids</taxon>
        <taxon>fabids</taxon>
        <taxon>Fabales</taxon>
        <taxon>Fabaceae</taxon>
        <taxon>Papilionoideae</taxon>
        <taxon>50 kb inversion clade</taxon>
        <taxon>NPAAA clade</taxon>
        <taxon>Hologalegina</taxon>
        <taxon>IRL clade</taxon>
        <taxon>Trifolieae</taxon>
        <taxon>Trifolium</taxon>
    </lineage>
</organism>
<keyword evidence="6 13" id="KW-0732">Signal</keyword>
<evidence type="ECO:0000256" key="3">
    <source>
        <dbReference type="ARBA" id="ARBA00022475"/>
    </source>
</evidence>
<dbReference type="SMART" id="SM00365">
    <property type="entry name" value="LRR_SD22"/>
    <property type="match status" value="6"/>
</dbReference>
<keyword evidence="3" id="KW-1003">Cell membrane</keyword>
<dbReference type="InterPro" id="IPR032675">
    <property type="entry name" value="LRR_dom_sf"/>
</dbReference>
<dbReference type="SMART" id="SM00369">
    <property type="entry name" value="LRR_TYP"/>
    <property type="match status" value="9"/>
</dbReference>
<feature type="chain" id="PRO_5016242028" description="Leucine-rich repeat-containing N-terminal plant-type domain-containing protein" evidence="13">
    <location>
        <begin position="19"/>
        <end position="980"/>
    </location>
</feature>
<evidence type="ECO:0000256" key="10">
    <source>
        <dbReference type="ARBA" id="ARBA00023170"/>
    </source>
</evidence>
<sequence length="980" mass="109785">MSWLLLCSHLLLFPSSSSFNFLCHHDENSALLQFKTSFTIETNPHCDDESASKTTTWINGTDCCSWNGVTCDTVSGHMVGLNLGCEGIEGTLHPNSTLFHLVHLQTLDLSHNDLSYSHFHFKFARFLSLTHLDLSECNLQGEVPIQISHLSKLESLHLSGNDELVWKETTLKRVVQNATNLRDLFLDDTNMSSIRPNSMELLFNQSSSLVSLNLGGTGLSGKLKKSILCLPSIQELDMSFNNNLEVQLPELSSVKILDLSHTNFKGPIPLSFTNFTHLTSLSISGNNLNGSIPSSLFTLPHLTCLNLDNNDLSGQIPNVFPQSNRFEELELSKNKIGGEIPSSLSNLQQLAYLDLSSNLISSQIPDVFGRMTKLQYLYLADNNLEGQIPSSVFNLTQLLELDFSDNKLEGPLPNKVTGFQKLFELRLNDNLLNGTIPLWCLSLPSLVNVYLSNNRLTWHIHDAFSSNSLESLYLDNNMLQGEIPESIFSLANLKELRLQSNNLSGLVNFQIFSKFQNLSGLYLSWNSQLSLNFESNVSYSFNQLEELELASVNLIEFHKLQANFTNLDDLDLSNNKLNAIPNCLIETNHLTFLNLSQNLLTSTDQLIEMAVNNEDLAELNLSSNLLNGIIPQCFSNFQYLEFLDLQKNKFHGTLPSNFSESISVLNLNGNLLEGLLPKSLSHCKYLKVLNLGSNRLEDKFPDWLQTLQDLKVLVLRDNRFHGPIANLKIKHLFPSLAIFDISGNNFSGFLPNAYFKNYESMKNVTQMGGDSSLPYMDIRCLYYERPCTDSVTVTTKGNVLTLGRIPILFVSVDLSRNKFEGEIPNAIGELHALKGLNLSHNRLVGQIPQSMGNLTYLESLDLSSNMLTGVIPAELTNMNSIEVLNLSNNHLKCGPEPEQHHSPPSTNNIWSEEKFEFGWKPVAIGYGCGFVIGIGLGYFVFLIGKPRWLVMIFGGQPKRRVIRRTRVRRSNGSTQMVQMS</sequence>
<dbReference type="EMBL" id="DF973599">
    <property type="protein sequence ID" value="GAU35655.1"/>
    <property type="molecule type" value="Genomic_DNA"/>
</dbReference>
<evidence type="ECO:0000256" key="4">
    <source>
        <dbReference type="ARBA" id="ARBA00022614"/>
    </source>
</evidence>
<evidence type="ECO:0000313" key="15">
    <source>
        <dbReference type="EMBL" id="GAU35655.1"/>
    </source>
</evidence>
<keyword evidence="9 12" id="KW-0472">Membrane</keyword>
<evidence type="ECO:0000256" key="8">
    <source>
        <dbReference type="ARBA" id="ARBA00022989"/>
    </source>
</evidence>
<keyword evidence="8 12" id="KW-1133">Transmembrane helix</keyword>
<dbReference type="AlphaFoldDB" id="A0A2Z6NIA0"/>
<evidence type="ECO:0000256" key="2">
    <source>
        <dbReference type="ARBA" id="ARBA00009592"/>
    </source>
</evidence>
<dbReference type="PRINTS" id="PR00019">
    <property type="entry name" value="LEURICHRPT"/>
</dbReference>
<dbReference type="FunFam" id="3.80.10.10:FF:000213">
    <property type="entry name" value="Tyrosine-sulfated glycopeptide receptor 1"/>
    <property type="match status" value="1"/>
</dbReference>
<evidence type="ECO:0000256" key="5">
    <source>
        <dbReference type="ARBA" id="ARBA00022692"/>
    </source>
</evidence>
<keyword evidence="4" id="KW-0433">Leucine-rich repeat</keyword>
<evidence type="ECO:0000256" key="6">
    <source>
        <dbReference type="ARBA" id="ARBA00022729"/>
    </source>
</evidence>
<evidence type="ECO:0000313" key="16">
    <source>
        <dbReference type="Proteomes" id="UP000242715"/>
    </source>
</evidence>
<dbReference type="InterPro" id="IPR013210">
    <property type="entry name" value="LRR_N_plant-typ"/>
</dbReference>
<feature type="domain" description="Leucine-rich repeat-containing N-terminal plant-type" evidence="14">
    <location>
        <begin position="25"/>
        <end position="72"/>
    </location>
</feature>
<dbReference type="InterPro" id="IPR003591">
    <property type="entry name" value="Leu-rich_rpt_typical-subtyp"/>
</dbReference>
<dbReference type="InterPro" id="IPR001611">
    <property type="entry name" value="Leu-rich_rpt"/>
</dbReference>
<keyword evidence="5 12" id="KW-0812">Transmembrane</keyword>
<dbReference type="PANTHER" id="PTHR48061:SF46">
    <property type="entry name" value="LEUCINE-RICH REPEAT-CONTAINING N-TERMINAL PLANT-TYPE DOMAIN-CONTAINING PROTEIN"/>
    <property type="match status" value="1"/>
</dbReference>
<dbReference type="InterPro" id="IPR046956">
    <property type="entry name" value="RLP23-like"/>
</dbReference>
<proteinExistence type="inferred from homology"/>
<name>A0A2Z6NIA0_TRISU</name>
<feature type="transmembrane region" description="Helical" evidence="12">
    <location>
        <begin position="923"/>
        <end position="943"/>
    </location>
</feature>
<accession>A0A2Z6NIA0</accession>
<dbReference type="Proteomes" id="UP000242715">
    <property type="component" value="Unassembled WGS sequence"/>
</dbReference>
<reference evidence="16" key="1">
    <citation type="journal article" date="2017" name="Front. Plant Sci.">
        <title>Climate Clever Clovers: New Paradigm to Reduce the Environmental Footprint of Ruminants by Breeding Low Methanogenic Forages Utilizing Haplotype Variation.</title>
        <authorList>
            <person name="Kaur P."/>
            <person name="Appels R."/>
            <person name="Bayer P.E."/>
            <person name="Keeble-Gagnere G."/>
            <person name="Wang J."/>
            <person name="Hirakawa H."/>
            <person name="Shirasawa K."/>
            <person name="Vercoe P."/>
            <person name="Stefanova K."/>
            <person name="Durmic Z."/>
            <person name="Nichols P."/>
            <person name="Revell C."/>
            <person name="Isobe S.N."/>
            <person name="Edwards D."/>
            <person name="Erskine W."/>
        </authorList>
    </citation>
    <scope>NUCLEOTIDE SEQUENCE [LARGE SCALE GENOMIC DNA]</scope>
    <source>
        <strain evidence="16">cv. Daliak</strain>
    </source>
</reference>
<evidence type="ECO:0000256" key="7">
    <source>
        <dbReference type="ARBA" id="ARBA00022737"/>
    </source>
</evidence>